<feature type="domain" description="DUF8176" evidence="1">
    <location>
        <begin position="49"/>
        <end position="156"/>
    </location>
</feature>
<evidence type="ECO:0000313" key="2">
    <source>
        <dbReference type="EMBL" id="NKY87570.1"/>
    </source>
</evidence>
<protein>
    <recommendedName>
        <fullName evidence="1">DUF8176 domain-containing protein</fullName>
    </recommendedName>
</protein>
<keyword evidence="3" id="KW-1185">Reference proteome</keyword>
<proteinExistence type="predicted"/>
<organism evidence="2 3">
    <name type="scientific">Nocardia veterana</name>
    <dbReference type="NCBI Taxonomy" id="132249"/>
    <lineage>
        <taxon>Bacteria</taxon>
        <taxon>Bacillati</taxon>
        <taxon>Actinomycetota</taxon>
        <taxon>Actinomycetes</taxon>
        <taxon>Mycobacteriales</taxon>
        <taxon>Nocardiaceae</taxon>
        <taxon>Nocardia</taxon>
    </lineage>
</organism>
<accession>A0A7X6LZL8</accession>
<sequence length="161" mass="16243">MSVAAVAVLIGALTVANLGKHTPVPTLTAAAPSSNAAVDGGACTGLSGATVTDRYGDPGTVAGVVASFEHAYYRLRSADAALRVVAPEAGLVADVLAAGIRSIPEGSTYCVAITPIAAGSANVHVVERHPDRSRTDYLQVINTRPDGAGLLITNIQKQAAQ</sequence>
<dbReference type="InterPro" id="IPR058489">
    <property type="entry name" value="DUF8176"/>
</dbReference>
<evidence type="ECO:0000259" key="1">
    <source>
        <dbReference type="Pfam" id="PF26527"/>
    </source>
</evidence>
<dbReference type="RefSeq" id="WP_051032252.1">
    <property type="nucleotide sequence ID" value="NZ_CAWPHS010000011.1"/>
</dbReference>
<evidence type="ECO:0000313" key="3">
    <source>
        <dbReference type="Proteomes" id="UP000523447"/>
    </source>
</evidence>
<gene>
    <name evidence="2" type="ORF">HGA07_18270</name>
</gene>
<dbReference type="Pfam" id="PF26527">
    <property type="entry name" value="DUF8176"/>
    <property type="match status" value="1"/>
</dbReference>
<dbReference type="AlphaFoldDB" id="A0A7X6LZL8"/>
<dbReference type="EMBL" id="JAAXPE010000019">
    <property type="protein sequence ID" value="NKY87570.1"/>
    <property type="molecule type" value="Genomic_DNA"/>
</dbReference>
<comment type="caution">
    <text evidence="2">The sequence shown here is derived from an EMBL/GenBank/DDBJ whole genome shotgun (WGS) entry which is preliminary data.</text>
</comment>
<dbReference type="Proteomes" id="UP000523447">
    <property type="component" value="Unassembled WGS sequence"/>
</dbReference>
<reference evidence="2 3" key="1">
    <citation type="submission" date="2020-04" db="EMBL/GenBank/DDBJ databases">
        <title>MicrobeNet Type strains.</title>
        <authorList>
            <person name="Nicholson A.C."/>
        </authorList>
    </citation>
    <scope>NUCLEOTIDE SEQUENCE [LARGE SCALE GENOMIC DNA]</scope>
    <source>
        <strain evidence="2 3">DSM 44445</strain>
    </source>
</reference>
<name>A0A7X6LZL8_9NOCA</name>